<feature type="transmembrane region" description="Helical" evidence="1">
    <location>
        <begin position="93"/>
        <end position="115"/>
    </location>
</feature>
<dbReference type="OrthoDB" id="5967862at2759"/>
<dbReference type="AlphaFoldDB" id="V3ZTZ5"/>
<dbReference type="OMA" id="MLMSYVY"/>
<feature type="transmembrane region" description="Helical" evidence="1">
    <location>
        <begin position="127"/>
        <end position="150"/>
    </location>
</feature>
<gene>
    <name evidence="2" type="ORF">LOTGIDRAFT_236330</name>
</gene>
<dbReference type="HOGENOM" id="CLU_837553_0_0_1"/>
<name>V3ZTZ5_LOTGI</name>
<reference evidence="2 3" key="1">
    <citation type="journal article" date="2013" name="Nature">
        <title>Insights into bilaterian evolution from three spiralian genomes.</title>
        <authorList>
            <person name="Simakov O."/>
            <person name="Marletaz F."/>
            <person name="Cho S.J."/>
            <person name="Edsinger-Gonzales E."/>
            <person name="Havlak P."/>
            <person name="Hellsten U."/>
            <person name="Kuo D.H."/>
            <person name="Larsson T."/>
            <person name="Lv J."/>
            <person name="Arendt D."/>
            <person name="Savage R."/>
            <person name="Osoegawa K."/>
            <person name="de Jong P."/>
            <person name="Grimwood J."/>
            <person name="Chapman J.A."/>
            <person name="Shapiro H."/>
            <person name="Aerts A."/>
            <person name="Otillar R.P."/>
            <person name="Terry A.Y."/>
            <person name="Boore J.L."/>
            <person name="Grigoriev I.V."/>
            <person name="Lindberg D.R."/>
            <person name="Seaver E.C."/>
            <person name="Weisblat D.A."/>
            <person name="Putnam N.H."/>
            <person name="Rokhsar D.S."/>
        </authorList>
    </citation>
    <scope>NUCLEOTIDE SEQUENCE [LARGE SCALE GENOMIC DNA]</scope>
</reference>
<feature type="transmembrane region" description="Helical" evidence="1">
    <location>
        <begin position="234"/>
        <end position="255"/>
    </location>
</feature>
<organism evidence="2 3">
    <name type="scientific">Lottia gigantea</name>
    <name type="common">Giant owl limpet</name>
    <dbReference type="NCBI Taxonomy" id="225164"/>
    <lineage>
        <taxon>Eukaryota</taxon>
        <taxon>Metazoa</taxon>
        <taxon>Spiralia</taxon>
        <taxon>Lophotrochozoa</taxon>
        <taxon>Mollusca</taxon>
        <taxon>Gastropoda</taxon>
        <taxon>Patellogastropoda</taxon>
        <taxon>Lottioidea</taxon>
        <taxon>Lottiidae</taxon>
        <taxon>Lottia</taxon>
    </lineage>
</organism>
<dbReference type="KEGG" id="lgi:LOTGIDRAFT_236330"/>
<feature type="transmembrane region" description="Helical" evidence="1">
    <location>
        <begin position="162"/>
        <end position="185"/>
    </location>
</feature>
<accession>V3ZTZ5</accession>
<dbReference type="Gene3D" id="1.10.287.70">
    <property type="match status" value="1"/>
</dbReference>
<dbReference type="CTD" id="20250117"/>
<feature type="non-terminal residue" evidence="2">
    <location>
        <position position="1"/>
    </location>
</feature>
<feature type="transmembrane region" description="Helical" evidence="1">
    <location>
        <begin position="205"/>
        <end position="227"/>
    </location>
</feature>
<evidence type="ECO:0000313" key="2">
    <source>
        <dbReference type="EMBL" id="ESO84376.1"/>
    </source>
</evidence>
<protein>
    <submittedName>
        <fullName evidence="2">Uncharacterized protein</fullName>
    </submittedName>
</protein>
<dbReference type="RefSeq" id="XP_009064981.1">
    <property type="nucleotide sequence ID" value="XM_009066733.1"/>
</dbReference>
<evidence type="ECO:0000313" key="3">
    <source>
        <dbReference type="Proteomes" id="UP000030746"/>
    </source>
</evidence>
<sequence>MADHELDWDHAADFGESSPLLEGTKDESSAYYRSGNLSLSFDEARELIGVLDSCRTKLEQYISPGEESQSQIIEVEVTAGRCLRFKTKIGPKIARNIIFVTILLQAVNVLVLSLIDIWPKKDSETVIVVSAVTMLVFQLLNLFCLIYTTVDLAKQLYKRSVSNILLAQCYLATILLFCGIYILTYRLKPESWKFIQDDLNKSPDLVIVLYVKILFFSVSTATLCGTANVVPAEWYNYIFTSFQMLLSFVYFASILGQSIASHTSRVTKNTTTTRTSTYGATTNNDDRSYRNTPGQEDYLNVWPSIKFLGQAVAQLVVVLESWLHQTNGGCEI</sequence>
<keyword evidence="1" id="KW-1133">Transmembrane helix</keyword>
<proteinExistence type="predicted"/>
<dbReference type="GeneID" id="20250117"/>
<keyword evidence="3" id="KW-1185">Reference proteome</keyword>
<keyword evidence="1" id="KW-0472">Membrane</keyword>
<dbReference type="Proteomes" id="UP000030746">
    <property type="component" value="Unassembled WGS sequence"/>
</dbReference>
<dbReference type="EMBL" id="KB203534">
    <property type="protein sequence ID" value="ESO84376.1"/>
    <property type="molecule type" value="Genomic_DNA"/>
</dbReference>
<evidence type="ECO:0000256" key="1">
    <source>
        <dbReference type="SAM" id="Phobius"/>
    </source>
</evidence>
<keyword evidence="1" id="KW-0812">Transmembrane</keyword>